<dbReference type="InterPro" id="IPR014743">
    <property type="entry name" value="Cl-channel_core"/>
</dbReference>
<dbReference type="Proteomes" id="UP000289821">
    <property type="component" value="Unassembled WGS sequence"/>
</dbReference>
<keyword evidence="6 8" id="KW-0472">Membrane</keyword>
<feature type="transmembrane region" description="Helical" evidence="8">
    <location>
        <begin position="408"/>
        <end position="429"/>
    </location>
</feature>
<organism evidence="9 10">
    <name type="scientific">Leeuwenhoekiella aestuarii</name>
    <dbReference type="NCBI Taxonomy" id="2249426"/>
    <lineage>
        <taxon>Bacteria</taxon>
        <taxon>Pseudomonadati</taxon>
        <taxon>Bacteroidota</taxon>
        <taxon>Flavobacteriia</taxon>
        <taxon>Flavobacteriales</taxon>
        <taxon>Flavobacteriaceae</taxon>
        <taxon>Leeuwenhoekiella</taxon>
    </lineage>
</organism>
<keyword evidence="4 8" id="KW-1133">Transmembrane helix</keyword>
<keyword evidence="7" id="KW-0868">Chloride</keyword>
<sequence length="450" mass="48247">MKLNLKNPVKRSAINKQFHIANAENYRLLILAFGIGSIVGILGSGFRLILVYLENYRKVIQISAQAGNILPICFIVLGAVCAIALSLYLIKKYAPEASGSGIQEIEGALDNVRPVRWKRVIPIKFIASILSLGSGLLLGREGPTIQIGANIGRMVKDLTRQPDVEDNSLISAGASAGLSVAFNAPLSGILFVIEEMHEHFKFTFFSVATIMIGAGTGDFVSRLILGDNPEFVLQSFAAPLLKEYWLFSVLGIVFGIIGLVFNKMLISSMNFVQHYLKSRILPVALISGLLIAGVGILYPQLIGGGYDLINSVFTDSPGLVVLFFLFSIRFLLSIFSYSTGTSGGIFLPLLTLGALLGMLLGIGFNTLFPDLGINPLSFAIAGMAAIFAATLRAPLTGLVLAVEMTANYGMMLPLIITSVSASIITVLVGNEPLYATLLRRILTNSAADKL</sequence>
<evidence type="ECO:0000313" key="10">
    <source>
        <dbReference type="Proteomes" id="UP000289821"/>
    </source>
</evidence>
<protein>
    <submittedName>
        <fullName evidence="9">CIC family chloride channel protein</fullName>
    </submittedName>
</protein>
<evidence type="ECO:0000256" key="3">
    <source>
        <dbReference type="ARBA" id="ARBA00022692"/>
    </source>
</evidence>
<feature type="transmembrane region" description="Helical" evidence="8">
    <location>
        <begin position="69"/>
        <end position="90"/>
    </location>
</feature>
<evidence type="ECO:0000256" key="7">
    <source>
        <dbReference type="ARBA" id="ARBA00023214"/>
    </source>
</evidence>
<dbReference type="PANTHER" id="PTHR45711:SF6">
    <property type="entry name" value="CHLORIDE CHANNEL PROTEIN"/>
    <property type="match status" value="1"/>
</dbReference>
<evidence type="ECO:0000313" key="9">
    <source>
        <dbReference type="EMBL" id="RXG15321.1"/>
    </source>
</evidence>
<dbReference type="CDD" id="cd01031">
    <property type="entry name" value="EriC"/>
    <property type="match status" value="1"/>
</dbReference>
<keyword evidence="2" id="KW-0813">Transport</keyword>
<dbReference type="InterPro" id="IPR001807">
    <property type="entry name" value="ClC"/>
</dbReference>
<dbReference type="GO" id="GO:0005886">
    <property type="term" value="C:plasma membrane"/>
    <property type="evidence" value="ECO:0007669"/>
    <property type="project" value="TreeGrafter"/>
</dbReference>
<feature type="transmembrane region" description="Helical" evidence="8">
    <location>
        <begin position="121"/>
        <end position="139"/>
    </location>
</feature>
<accession>A0A4Q0NUE5</accession>
<feature type="transmembrane region" description="Helical" evidence="8">
    <location>
        <begin position="244"/>
        <end position="266"/>
    </location>
</feature>
<keyword evidence="10" id="KW-1185">Reference proteome</keyword>
<feature type="transmembrane region" description="Helical" evidence="8">
    <location>
        <begin position="28"/>
        <end position="49"/>
    </location>
</feature>
<feature type="transmembrane region" description="Helical" evidence="8">
    <location>
        <begin position="345"/>
        <end position="364"/>
    </location>
</feature>
<evidence type="ECO:0000256" key="6">
    <source>
        <dbReference type="ARBA" id="ARBA00023136"/>
    </source>
</evidence>
<dbReference type="GO" id="GO:0005247">
    <property type="term" value="F:voltage-gated chloride channel activity"/>
    <property type="evidence" value="ECO:0007669"/>
    <property type="project" value="TreeGrafter"/>
</dbReference>
<dbReference type="PANTHER" id="PTHR45711">
    <property type="entry name" value="CHLORIDE CHANNEL PROTEIN"/>
    <property type="match status" value="1"/>
</dbReference>
<evidence type="ECO:0000256" key="2">
    <source>
        <dbReference type="ARBA" id="ARBA00022448"/>
    </source>
</evidence>
<evidence type="ECO:0000256" key="5">
    <source>
        <dbReference type="ARBA" id="ARBA00023065"/>
    </source>
</evidence>
<feature type="transmembrane region" description="Helical" evidence="8">
    <location>
        <begin position="169"/>
        <end position="192"/>
    </location>
</feature>
<dbReference type="Gene3D" id="1.10.3080.10">
    <property type="entry name" value="Clc chloride channel"/>
    <property type="match status" value="1"/>
</dbReference>
<dbReference type="AlphaFoldDB" id="A0A4Q0NUE5"/>
<feature type="transmembrane region" description="Helical" evidence="8">
    <location>
        <begin position="278"/>
        <end position="298"/>
    </location>
</feature>
<evidence type="ECO:0000256" key="8">
    <source>
        <dbReference type="SAM" id="Phobius"/>
    </source>
</evidence>
<proteinExistence type="predicted"/>
<dbReference type="RefSeq" id="WP_236638803.1">
    <property type="nucleotide sequence ID" value="NZ_QOVI01000003.1"/>
</dbReference>
<gene>
    <name evidence="9" type="ORF">DSM04_103209</name>
</gene>
<evidence type="ECO:0000256" key="4">
    <source>
        <dbReference type="ARBA" id="ARBA00022989"/>
    </source>
</evidence>
<dbReference type="Pfam" id="PF00654">
    <property type="entry name" value="Voltage_CLC"/>
    <property type="match status" value="1"/>
</dbReference>
<evidence type="ECO:0000256" key="1">
    <source>
        <dbReference type="ARBA" id="ARBA00004141"/>
    </source>
</evidence>
<dbReference type="NCBIfam" id="NF003640">
    <property type="entry name" value="PRK05277.1"/>
    <property type="match status" value="1"/>
</dbReference>
<keyword evidence="5" id="KW-0406">Ion transport</keyword>
<feature type="transmembrane region" description="Helical" evidence="8">
    <location>
        <begin position="376"/>
        <end position="401"/>
    </location>
</feature>
<keyword evidence="3 8" id="KW-0812">Transmembrane</keyword>
<dbReference type="PRINTS" id="PR00762">
    <property type="entry name" value="CLCHANNEL"/>
</dbReference>
<comment type="caution">
    <text evidence="9">The sequence shown here is derived from an EMBL/GenBank/DDBJ whole genome shotgun (WGS) entry which is preliminary data.</text>
</comment>
<dbReference type="SUPFAM" id="SSF81340">
    <property type="entry name" value="Clc chloride channel"/>
    <property type="match status" value="1"/>
</dbReference>
<dbReference type="EMBL" id="QOVI01000003">
    <property type="protein sequence ID" value="RXG15321.1"/>
    <property type="molecule type" value="Genomic_DNA"/>
</dbReference>
<comment type="subcellular location">
    <subcellularLocation>
        <location evidence="1">Membrane</location>
        <topology evidence="1">Multi-pass membrane protein</topology>
    </subcellularLocation>
</comment>
<feature type="transmembrane region" description="Helical" evidence="8">
    <location>
        <begin position="204"/>
        <end position="224"/>
    </location>
</feature>
<feature type="transmembrane region" description="Helical" evidence="8">
    <location>
        <begin position="318"/>
        <end position="338"/>
    </location>
</feature>
<reference evidence="9 10" key="1">
    <citation type="submission" date="2018-07" db="EMBL/GenBank/DDBJ databases">
        <title>Leeuwenhoekiella genomics.</title>
        <authorList>
            <person name="Tahon G."/>
            <person name="Willems A."/>
        </authorList>
    </citation>
    <scope>NUCLEOTIDE SEQUENCE [LARGE SCALE GENOMIC DNA]</scope>
    <source>
        <strain evidence="9 10">R-50232</strain>
    </source>
</reference>
<name>A0A4Q0NUE5_9FLAO</name>